<reference evidence="2" key="1">
    <citation type="submission" date="2016-11" db="UniProtKB">
        <authorList>
            <consortium name="WormBaseParasite"/>
        </authorList>
    </citation>
    <scope>IDENTIFICATION</scope>
    <source>
        <strain evidence="2">KR3021</strain>
    </source>
</reference>
<sequence>MYKIEELAQAIHQKELAWIKQQLWKNLIDELKIAETRKSVEGSGQSCYLLLEISEDINYKNLFFKDFLHIFYVGVAGKLQNRLNSHRNSITTHFLKGLPLNNKEMICNRAWEKNQKIVAVYLDDWHSNEALGIEYAIIFK</sequence>
<protein>
    <submittedName>
        <fullName evidence="2">GIY-YIG domain-containing protein</fullName>
    </submittedName>
</protein>
<evidence type="ECO:0000313" key="2">
    <source>
        <dbReference type="WBParaSite" id="RSKR_0000705050.1"/>
    </source>
</evidence>
<accession>A0AC35U2R0</accession>
<name>A0AC35U2R0_9BILA</name>
<dbReference type="Proteomes" id="UP000095286">
    <property type="component" value="Unplaced"/>
</dbReference>
<proteinExistence type="predicted"/>
<organism evidence="1 2">
    <name type="scientific">Rhabditophanes sp. KR3021</name>
    <dbReference type="NCBI Taxonomy" id="114890"/>
    <lineage>
        <taxon>Eukaryota</taxon>
        <taxon>Metazoa</taxon>
        <taxon>Ecdysozoa</taxon>
        <taxon>Nematoda</taxon>
        <taxon>Chromadorea</taxon>
        <taxon>Rhabditida</taxon>
        <taxon>Tylenchina</taxon>
        <taxon>Panagrolaimomorpha</taxon>
        <taxon>Strongyloidoidea</taxon>
        <taxon>Alloionematidae</taxon>
        <taxon>Rhabditophanes</taxon>
    </lineage>
</organism>
<evidence type="ECO:0000313" key="1">
    <source>
        <dbReference type="Proteomes" id="UP000095286"/>
    </source>
</evidence>
<dbReference type="WBParaSite" id="RSKR_0000705050.1">
    <property type="protein sequence ID" value="RSKR_0000705050.1"/>
    <property type="gene ID" value="RSKR_0000705050"/>
</dbReference>